<dbReference type="Gene3D" id="1.20.1560.10">
    <property type="entry name" value="ABC transporter type 1, transmembrane domain"/>
    <property type="match status" value="1"/>
</dbReference>
<evidence type="ECO:0000256" key="5">
    <source>
        <dbReference type="ARBA" id="ARBA00022989"/>
    </source>
</evidence>
<evidence type="ECO:0000256" key="8">
    <source>
        <dbReference type="SAM" id="Phobius"/>
    </source>
</evidence>
<dbReference type="InterPro" id="IPR003439">
    <property type="entry name" value="ABC_transporter-like_ATP-bd"/>
</dbReference>
<dbReference type="PROSITE" id="PS50929">
    <property type="entry name" value="ABC_TM1F"/>
    <property type="match status" value="1"/>
</dbReference>
<dbReference type="InterPro" id="IPR003593">
    <property type="entry name" value="AAA+_ATPase"/>
</dbReference>
<dbReference type="GO" id="GO:0005524">
    <property type="term" value="F:ATP binding"/>
    <property type="evidence" value="ECO:0007669"/>
    <property type="project" value="UniProtKB-KW"/>
</dbReference>
<dbReference type="InterPro" id="IPR027417">
    <property type="entry name" value="P-loop_NTPase"/>
</dbReference>
<dbReference type="Gene3D" id="3.40.50.300">
    <property type="entry name" value="P-loop containing nucleotide triphosphate hydrolases"/>
    <property type="match status" value="1"/>
</dbReference>
<evidence type="ECO:0000256" key="6">
    <source>
        <dbReference type="ARBA" id="ARBA00023136"/>
    </source>
</evidence>
<dbReference type="Pfam" id="PF00664">
    <property type="entry name" value="ABC_membrane"/>
    <property type="match status" value="1"/>
</dbReference>
<feature type="compositionally biased region" description="Gly residues" evidence="7">
    <location>
        <begin position="1"/>
        <end position="14"/>
    </location>
</feature>
<evidence type="ECO:0000256" key="7">
    <source>
        <dbReference type="SAM" id="MobiDB-lite"/>
    </source>
</evidence>
<dbReference type="InterPro" id="IPR011527">
    <property type="entry name" value="ABC1_TM_dom"/>
</dbReference>
<comment type="subcellular location">
    <subcellularLocation>
        <location evidence="1">Cell membrane</location>
        <topology evidence="1">Multi-pass membrane protein</topology>
    </subcellularLocation>
</comment>
<keyword evidence="12" id="KW-1185">Reference proteome</keyword>
<feature type="region of interest" description="Disordered" evidence="7">
    <location>
        <begin position="606"/>
        <end position="626"/>
    </location>
</feature>
<reference evidence="11" key="1">
    <citation type="submission" date="2022-10" db="EMBL/GenBank/DDBJ databases">
        <title>Whole-Genome Sequencing of Brachybacterium huguangmaarense BRM-3, Isolated from Betula schmidtii.</title>
        <authorList>
            <person name="Haam D."/>
        </authorList>
    </citation>
    <scope>NUCLEOTIDE SEQUENCE</scope>
    <source>
        <strain evidence="11">BRM-3</strain>
    </source>
</reference>
<dbReference type="InterPro" id="IPR017871">
    <property type="entry name" value="ABC_transporter-like_CS"/>
</dbReference>
<proteinExistence type="predicted"/>
<feature type="transmembrane region" description="Helical" evidence="8">
    <location>
        <begin position="47"/>
        <end position="71"/>
    </location>
</feature>
<feature type="transmembrane region" description="Helical" evidence="8">
    <location>
        <begin position="157"/>
        <end position="179"/>
    </location>
</feature>
<dbReference type="InterPro" id="IPR036640">
    <property type="entry name" value="ABC1_TM_sf"/>
</dbReference>
<evidence type="ECO:0000259" key="9">
    <source>
        <dbReference type="PROSITE" id="PS50893"/>
    </source>
</evidence>
<sequence length="626" mass="66612">MTVGGIGAGHGAGGRARLDPDEMRLAPGQHADVRRVLGLFAPYRGRIAVVLALIALGAATGVVSPFLVRAIVDQALPDRRLDLLAACVGGLVAVTVVSTALNVTQSMVSTRVGQAVMHDLRVDVYGHLQRMGLGFFTRTRTGEVQSRIFSDIGSMQAVVTSVMTQIVSALAGIVMALVAMIAMDWRLTLFSLVATPLAVWMNRRVGTRRRAIVKTRQEKSADLAAGIQESLSVSGILLSTTMGRTQALTDRFARDSRELADLEVSSEMAGRWNVAVFSSLMAIIPALTYLLGGYLLVGGDRSITIGTLVAFIALQSSLMPQLNGLLRVSNQISASLALFTRVFEYIDAPVTIADRPGALELDPRAVAGTVAFDHVSFAYPGSEELTLADLDLVAPAGRHTALVGHTGSGKTTTAYLVARLYDPTSGAVTLDGHDLRDVTMTSLAACVGLVSQETYLLHATIAENLRFAAPEATDEELVAACRIAQIHDHIASLPEGYRTLVGERGYRFSGGEKQRIALARTILRDPPILLLDEATSALDVRTERAMSEALETLGQGRTVISIAHRLSTIRSADQIIVMRHGRIVERGTYAELLEAGGDFAQLVAQSEDSGPGASLAPADAAHPPVR</sequence>
<evidence type="ECO:0000256" key="4">
    <source>
        <dbReference type="ARBA" id="ARBA00022840"/>
    </source>
</evidence>
<keyword evidence="5 8" id="KW-1133">Transmembrane helix</keyword>
<keyword evidence="2 8" id="KW-0812">Transmembrane</keyword>
<dbReference type="CDD" id="cd18550">
    <property type="entry name" value="ABC_6TM_exporter_like"/>
    <property type="match status" value="1"/>
</dbReference>
<evidence type="ECO:0000256" key="1">
    <source>
        <dbReference type="ARBA" id="ARBA00004651"/>
    </source>
</evidence>
<keyword evidence="3" id="KW-0547">Nucleotide-binding</keyword>
<organism evidence="11 12">
    <name type="scientific">Brachybacterium huguangmaarense</name>
    <dbReference type="NCBI Taxonomy" id="1652028"/>
    <lineage>
        <taxon>Bacteria</taxon>
        <taxon>Bacillati</taxon>
        <taxon>Actinomycetota</taxon>
        <taxon>Actinomycetes</taxon>
        <taxon>Micrococcales</taxon>
        <taxon>Dermabacteraceae</taxon>
        <taxon>Brachybacterium</taxon>
    </lineage>
</organism>
<name>A0ABY6FWZ4_9MICO</name>
<dbReference type="PROSITE" id="PS50893">
    <property type="entry name" value="ABC_TRANSPORTER_2"/>
    <property type="match status" value="1"/>
</dbReference>
<dbReference type="InterPro" id="IPR039421">
    <property type="entry name" value="Type_1_exporter"/>
</dbReference>
<keyword evidence="6 8" id="KW-0472">Membrane</keyword>
<accession>A0ABY6FWZ4</accession>
<dbReference type="SUPFAM" id="SSF52540">
    <property type="entry name" value="P-loop containing nucleoside triphosphate hydrolases"/>
    <property type="match status" value="1"/>
</dbReference>
<dbReference type="SMART" id="SM00382">
    <property type="entry name" value="AAA"/>
    <property type="match status" value="1"/>
</dbReference>
<dbReference type="PROSITE" id="PS00211">
    <property type="entry name" value="ABC_TRANSPORTER_1"/>
    <property type="match status" value="1"/>
</dbReference>
<dbReference type="PANTHER" id="PTHR43394:SF1">
    <property type="entry name" value="ATP-BINDING CASSETTE SUB-FAMILY B MEMBER 10, MITOCHONDRIAL"/>
    <property type="match status" value="1"/>
</dbReference>
<evidence type="ECO:0000256" key="3">
    <source>
        <dbReference type="ARBA" id="ARBA00022741"/>
    </source>
</evidence>
<feature type="domain" description="ABC transporter" evidence="9">
    <location>
        <begin position="370"/>
        <end position="605"/>
    </location>
</feature>
<dbReference type="Pfam" id="PF00005">
    <property type="entry name" value="ABC_tran"/>
    <property type="match status" value="1"/>
</dbReference>
<feature type="transmembrane region" description="Helical" evidence="8">
    <location>
        <begin position="185"/>
        <end position="202"/>
    </location>
</feature>
<feature type="domain" description="ABC transmembrane type-1" evidence="10">
    <location>
        <begin position="48"/>
        <end position="334"/>
    </location>
</feature>
<keyword evidence="4 11" id="KW-0067">ATP-binding</keyword>
<gene>
    <name evidence="11" type="ORF">BRM3_07275</name>
</gene>
<feature type="transmembrane region" description="Helical" evidence="8">
    <location>
        <begin position="274"/>
        <end position="297"/>
    </location>
</feature>
<dbReference type="SUPFAM" id="SSF90123">
    <property type="entry name" value="ABC transporter transmembrane region"/>
    <property type="match status" value="1"/>
</dbReference>
<evidence type="ECO:0000259" key="10">
    <source>
        <dbReference type="PROSITE" id="PS50929"/>
    </source>
</evidence>
<dbReference type="PANTHER" id="PTHR43394">
    <property type="entry name" value="ATP-DEPENDENT PERMEASE MDL1, MITOCHONDRIAL"/>
    <property type="match status" value="1"/>
</dbReference>
<evidence type="ECO:0000313" key="12">
    <source>
        <dbReference type="Proteomes" id="UP001164305"/>
    </source>
</evidence>
<protein>
    <submittedName>
        <fullName evidence="11">ABC transporter ATP-binding protein/permease</fullName>
    </submittedName>
</protein>
<dbReference type="Proteomes" id="UP001164305">
    <property type="component" value="Chromosome"/>
</dbReference>
<evidence type="ECO:0000313" key="11">
    <source>
        <dbReference type="EMBL" id="UYG15455.1"/>
    </source>
</evidence>
<feature type="transmembrane region" description="Helical" evidence="8">
    <location>
        <begin position="83"/>
        <end position="103"/>
    </location>
</feature>
<dbReference type="EMBL" id="CP107020">
    <property type="protein sequence ID" value="UYG15455.1"/>
    <property type="molecule type" value="Genomic_DNA"/>
</dbReference>
<feature type="region of interest" description="Disordered" evidence="7">
    <location>
        <begin position="1"/>
        <end position="20"/>
    </location>
</feature>
<evidence type="ECO:0000256" key="2">
    <source>
        <dbReference type="ARBA" id="ARBA00022692"/>
    </source>
</evidence>